<protein>
    <submittedName>
        <fullName evidence="3">Phosphatase DCR2</fullName>
    </submittedName>
</protein>
<accession>A0A0W0EFE0</accession>
<gene>
    <name evidence="3" type="ORF">AO440_000283</name>
</gene>
<evidence type="ECO:0000256" key="1">
    <source>
        <dbReference type="SAM" id="Phobius"/>
    </source>
</evidence>
<reference evidence="3 4" key="1">
    <citation type="submission" date="2015-10" db="EMBL/GenBank/DDBJ databases">
        <title>Draft genomes sequences of Candida glabrata isolates 1A, 1B, 2A, 2B, 3A and 3B.</title>
        <authorList>
            <person name="Haavelsrud O.E."/>
            <person name="Gaustad P."/>
        </authorList>
    </citation>
    <scope>NUCLEOTIDE SEQUENCE [LARGE SCALE GENOMIC DNA]</scope>
    <source>
        <strain evidence="3">910700640</strain>
    </source>
</reference>
<dbReference type="VEuPathDB" id="FungiDB:GWK60_B02629"/>
<dbReference type="AlphaFoldDB" id="A0A0W0EFE0"/>
<dbReference type="Gene3D" id="3.60.21.10">
    <property type="match status" value="1"/>
</dbReference>
<dbReference type="GO" id="GO:0004721">
    <property type="term" value="F:phosphoprotein phosphatase activity"/>
    <property type="evidence" value="ECO:0007669"/>
    <property type="project" value="EnsemblFungi"/>
</dbReference>
<dbReference type="PANTHER" id="PTHR32440">
    <property type="entry name" value="PHOSPHATASE DCR2-RELATED-RELATED"/>
    <property type="match status" value="1"/>
</dbReference>
<dbReference type="OrthoDB" id="783096at2759"/>
<name>A0A0W0EFE0_CANGB</name>
<evidence type="ECO:0000259" key="2">
    <source>
        <dbReference type="Pfam" id="PF00149"/>
    </source>
</evidence>
<dbReference type="GO" id="GO:1900102">
    <property type="term" value="P:negative regulation of endoplasmic reticulum unfolded protein response"/>
    <property type="evidence" value="ECO:0007669"/>
    <property type="project" value="EnsemblFungi"/>
</dbReference>
<dbReference type="GO" id="GO:0005737">
    <property type="term" value="C:cytoplasm"/>
    <property type="evidence" value="ECO:0007669"/>
    <property type="project" value="TreeGrafter"/>
</dbReference>
<dbReference type="VEuPathDB" id="FungiDB:B1J91_B02761g"/>
<dbReference type="InterPro" id="IPR029052">
    <property type="entry name" value="Metallo-depent_PP-like"/>
</dbReference>
<dbReference type="VEuPathDB" id="FungiDB:GVI51_B02673"/>
<dbReference type="PANTHER" id="PTHR32440:SF0">
    <property type="entry name" value="PHOSPHATASE DCR2-RELATED"/>
    <property type="match status" value="1"/>
</dbReference>
<keyword evidence="1" id="KW-1133">Transmembrane helix</keyword>
<organism evidence="3 4">
    <name type="scientific">Candida glabrata</name>
    <name type="common">Yeast</name>
    <name type="synonym">Torulopsis glabrata</name>
    <dbReference type="NCBI Taxonomy" id="5478"/>
    <lineage>
        <taxon>Eukaryota</taxon>
        <taxon>Fungi</taxon>
        <taxon>Dikarya</taxon>
        <taxon>Ascomycota</taxon>
        <taxon>Saccharomycotina</taxon>
        <taxon>Saccharomycetes</taxon>
        <taxon>Saccharomycetales</taxon>
        <taxon>Saccharomycetaceae</taxon>
        <taxon>Nakaseomyces</taxon>
    </lineage>
</organism>
<dbReference type="Pfam" id="PF00149">
    <property type="entry name" value="Metallophos"/>
    <property type="match status" value="1"/>
</dbReference>
<proteinExistence type="predicted"/>
<dbReference type="GO" id="GO:0007089">
    <property type="term" value="P:traversing start control point of mitotic cell cycle"/>
    <property type="evidence" value="ECO:0007669"/>
    <property type="project" value="EnsemblFungi"/>
</dbReference>
<dbReference type="VEuPathDB" id="FungiDB:CAGL0B02761g"/>
<evidence type="ECO:0000313" key="4">
    <source>
        <dbReference type="Proteomes" id="UP000054886"/>
    </source>
</evidence>
<dbReference type="EMBL" id="LLZZ01000119">
    <property type="protein sequence ID" value="KTB03461.1"/>
    <property type="molecule type" value="Genomic_DNA"/>
</dbReference>
<sequence length="578" mass="66606">MRLGRIISRRKVFFLLFTGLLVLWLEKFVLNISKYHHNDELKAGYDLKVLDTARQWMEQSNLKNIKHDDVMVVNYGTIKCFHLGTKYERCLKPKHFHNKPRIVTNSITVRKDLRGSYGYNLIGISEYFFFEVVRFDEFLLYGKPLDVLVFDATPNLNLGAHHIPSATFKEISLGEILRDNFFDIISDVNILFGEDAVDPRPNWHLVKSSPYLSYKHPSFMSYMKLGSQEPEYTKSKVLVKKEHEDDGFKIVQLADLHLGVGKNRCLDEYPHHDKCEADSKTLKFVEEVLDIEKPGFVVFSGDQIMGDRSLQDSESVLYKAVDPVIRRRIPWAMVWGNHDDEGSLSRWELSKLAMKLPYSRFQISPHDTKDNTFGVGNYAHQIFYENDPEVAALSLYFMDSHKYSKTGKIYPGYDWLKEEQLEYIQSLYERGMKSHIKENIHRHAAMTFIHIPLPEYLNLDSKKRPGESNELIGTFKEGVTAPRYNSGGLVALDKIGVDVVGCGHDHCNDYCLHDDSTSNKNIWLCYGGGAGEGGYAGYGGTERRIRTYKFDPQTGKITTWKRLNSKPSEIFDFQIVKD</sequence>
<dbReference type="Proteomes" id="UP000054886">
    <property type="component" value="Unassembled WGS sequence"/>
</dbReference>
<dbReference type="InterPro" id="IPR004843">
    <property type="entry name" value="Calcineurin-like_PHP"/>
</dbReference>
<dbReference type="SUPFAM" id="SSF56300">
    <property type="entry name" value="Metallo-dependent phosphatases"/>
    <property type="match status" value="1"/>
</dbReference>
<keyword evidence="1" id="KW-0812">Transmembrane</keyword>
<keyword evidence="1" id="KW-0472">Membrane</keyword>
<feature type="domain" description="Calcineurin-like phosphoesterase" evidence="2">
    <location>
        <begin position="248"/>
        <end position="507"/>
    </location>
</feature>
<feature type="transmembrane region" description="Helical" evidence="1">
    <location>
        <begin position="12"/>
        <end position="30"/>
    </location>
</feature>
<dbReference type="CDD" id="cd07383">
    <property type="entry name" value="MPP_Dcr2"/>
    <property type="match status" value="1"/>
</dbReference>
<comment type="caution">
    <text evidence="3">The sequence shown here is derived from an EMBL/GenBank/DDBJ whole genome shotgun (WGS) entry which is preliminary data.</text>
</comment>
<evidence type="ECO:0000313" key="3">
    <source>
        <dbReference type="EMBL" id="KTB03461.1"/>
    </source>
</evidence>